<evidence type="ECO:0000313" key="2">
    <source>
        <dbReference type="Proteomes" id="UP001177021"/>
    </source>
</evidence>
<reference evidence="1" key="1">
    <citation type="submission" date="2023-10" db="EMBL/GenBank/DDBJ databases">
        <authorList>
            <person name="Rodriguez Cubillos JULIANA M."/>
            <person name="De Vega J."/>
        </authorList>
    </citation>
    <scope>NUCLEOTIDE SEQUENCE</scope>
</reference>
<name>A0ACB0IYA6_TRIPR</name>
<keyword evidence="2" id="KW-1185">Reference proteome</keyword>
<gene>
    <name evidence="1" type="ORF">MILVUS5_LOCUS7939</name>
</gene>
<evidence type="ECO:0000313" key="1">
    <source>
        <dbReference type="EMBL" id="CAJ2637596.1"/>
    </source>
</evidence>
<dbReference type="Proteomes" id="UP001177021">
    <property type="component" value="Unassembled WGS sequence"/>
</dbReference>
<dbReference type="EMBL" id="CASHSV030000013">
    <property type="protein sequence ID" value="CAJ2637596.1"/>
    <property type="molecule type" value="Genomic_DNA"/>
</dbReference>
<comment type="caution">
    <text evidence="1">The sequence shown here is derived from an EMBL/GenBank/DDBJ whole genome shotgun (WGS) entry which is preliminary data.</text>
</comment>
<proteinExistence type="predicted"/>
<accession>A0ACB0IYA6</accession>
<protein>
    <submittedName>
        <fullName evidence="1">Uncharacterized protein</fullName>
    </submittedName>
</protein>
<sequence>MEYVISKNLHLLSLNSIASNQWMMGFQKENTPFHPPSQLHPSNHKFSSSSSQSVELPSKLSNLTHKNYHKQWKSMSLSNDNGKTHAVPDEFDLRPPGENENRKQQRFNKNEAIIKGSKKMESGNTFKCCAFRMSLPCFGKVKPIKTRKSETKVDYSVNVVSSTFSFSFENFDINAQGRIVRENNNEDDSMSSYFELPSTMM</sequence>
<organism evidence="1 2">
    <name type="scientific">Trifolium pratense</name>
    <name type="common">Red clover</name>
    <dbReference type="NCBI Taxonomy" id="57577"/>
    <lineage>
        <taxon>Eukaryota</taxon>
        <taxon>Viridiplantae</taxon>
        <taxon>Streptophyta</taxon>
        <taxon>Embryophyta</taxon>
        <taxon>Tracheophyta</taxon>
        <taxon>Spermatophyta</taxon>
        <taxon>Magnoliopsida</taxon>
        <taxon>eudicotyledons</taxon>
        <taxon>Gunneridae</taxon>
        <taxon>Pentapetalae</taxon>
        <taxon>rosids</taxon>
        <taxon>fabids</taxon>
        <taxon>Fabales</taxon>
        <taxon>Fabaceae</taxon>
        <taxon>Papilionoideae</taxon>
        <taxon>50 kb inversion clade</taxon>
        <taxon>NPAAA clade</taxon>
        <taxon>Hologalegina</taxon>
        <taxon>IRL clade</taxon>
        <taxon>Trifolieae</taxon>
        <taxon>Trifolium</taxon>
    </lineage>
</organism>